<dbReference type="InterPro" id="IPR018960">
    <property type="entry name" value="DUF1990"/>
</dbReference>
<evidence type="ECO:0000313" key="3">
    <source>
        <dbReference type="EMBL" id="GGK14243.1"/>
    </source>
</evidence>
<accession>A0ABQ2EMI2</accession>
<evidence type="ECO:0000313" key="4">
    <source>
        <dbReference type="Proteomes" id="UP000647587"/>
    </source>
</evidence>
<feature type="region of interest" description="Disordered" evidence="1">
    <location>
        <begin position="213"/>
        <end position="251"/>
    </location>
</feature>
<dbReference type="RefSeq" id="WP_189004118.1">
    <property type="nucleotide sequence ID" value="NZ_BMPP01000001.1"/>
</dbReference>
<dbReference type="EMBL" id="BMPP01000001">
    <property type="protein sequence ID" value="GGK14243.1"/>
    <property type="molecule type" value="Genomic_DNA"/>
</dbReference>
<feature type="domain" description="DUF1990" evidence="2">
    <location>
        <begin position="38"/>
        <end position="200"/>
    </location>
</feature>
<name>A0ABQ2EMI2_9DEIO</name>
<dbReference type="Pfam" id="PF09348">
    <property type="entry name" value="DUF1990"/>
    <property type="match status" value="1"/>
</dbReference>
<comment type="caution">
    <text evidence="3">The sequence shown here is derived from an EMBL/GenBank/DDBJ whole genome shotgun (WGS) entry which is preliminary data.</text>
</comment>
<proteinExistence type="predicted"/>
<keyword evidence="4" id="KW-1185">Reference proteome</keyword>
<evidence type="ECO:0000256" key="1">
    <source>
        <dbReference type="SAM" id="MobiDB-lite"/>
    </source>
</evidence>
<protein>
    <submittedName>
        <fullName evidence="3">DUF1990 domain-containing protein</fullName>
    </submittedName>
</protein>
<reference evidence="4" key="1">
    <citation type="journal article" date="2019" name="Int. J. Syst. Evol. Microbiol.">
        <title>The Global Catalogue of Microorganisms (GCM) 10K type strain sequencing project: providing services to taxonomists for standard genome sequencing and annotation.</title>
        <authorList>
            <consortium name="The Broad Institute Genomics Platform"/>
            <consortium name="The Broad Institute Genome Sequencing Center for Infectious Disease"/>
            <person name="Wu L."/>
            <person name="Ma J."/>
        </authorList>
    </citation>
    <scope>NUCLEOTIDE SEQUENCE [LARGE SCALE GENOMIC DNA]</scope>
    <source>
        <strain evidence="4">JCM 30331</strain>
    </source>
</reference>
<gene>
    <name evidence="3" type="ORF">GCM10008955_04540</name>
</gene>
<sequence length="251" mass="28710">MTRTRPPLHEQQRARLEAYAQARPNFDDTRLHEYTAESGWRVDDYEQELPAEPPGDPLPNGSFRAAQQVLRNYSFPPPDLITGVFVPETPLEQRVMVLRGRFLIFTFWFGVRIGRVVNETRALPDGSREAVWGYNYHTLEGHFERGQIEFTVHKHLGTGRVMFRIHAVSQTGHISNLFYRVGFRLFGRFLQRRFSFQSMRRVRKQVSDMLLTGASTPLEPSPPVQAVSKSDVPDQVVESVEGSPKGAAKET</sequence>
<evidence type="ECO:0000259" key="2">
    <source>
        <dbReference type="Pfam" id="PF09348"/>
    </source>
</evidence>
<dbReference type="Proteomes" id="UP000647587">
    <property type="component" value="Unassembled WGS sequence"/>
</dbReference>
<organism evidence="3 4">
    <name type="scientific">Deinococcus malanensis</name>
    <dbReference type="NCBI Taxonomy" id="1706855"/>
    <lineage>
        <taxon>Bacteria</taxon>
        <taxon>Thermotogati</taxon>
        <taxon>Deinococcota</taxon>
        <taxon>Deinococci</taxon>
        <taxon>Deinococcales</taxon>
        <taxon>Deinococcaceae</taxon>
        <taxon>Deinococcus</taxon>
    </lineage>
</organism>